<reference evidence="2 3" key="1">
    <citation type="journal article" date="2014" name="Agronomy (Basel)">
        <title>A Draft Genome Sequence for Ensete ventricosum, the Drought-Tolerant Tree Against Hunger.</title>
        <authorList>
            <person name="Harrison J."/>
            <person name="Moore K.A."/>
            <person name="Paszkiewicz K."/>
            <person name="Jones T."/>
            <person name="Grant M."/>
            <person name="Ambacheew D."/>
            <person name="Muzemil S."/>
            <person name="Studholme D.J."/>
        </authorList>
    </citation>
    <scope>NUCLEOTIDE SEQUENCE [LARGE SCALE GENOMIC DNA]</scope>
</reference>
<evidence type="ECO:0000313" key="3">
    <source>
        <dbReference type="Proteomes" id="UP000287651"/>
    </source>
</evidence>
<accession>A0A426ZB21</accession>
<dbReference type="AlphaFoldDB" id="A0A426ZB21"/>
<protein>
    <submittedName>
        <fullName evidence="2">Uncharacterized protein</fullName>
    </submittedName>
</protein>
<sequence>MASDPSRARIDQVSGNPRFPSAYSYLFLVRSPSCQDLVLTACSWFGNQFFASRKRKTPLPNDGKPDKESISPAAGSPGAKGTLDGFLARSPDGVSVAGQDRTRNSPRHDLVKRNLVSEIDSITDAARKPDLVSDSSETGSSSRTAPGQESGSGDHLDFVRPPSAVVVAEKDSPEAVLACETSNEGNLELKSEIDGFVSLRRCTATPDGSFTKTGHYMIGMCCNNRVPNETPKSALRCSIFSPGDEFWSEAIQVADGLLPAAGNLPEGLGFSKCGTSDNKLQTDESSCRVTNGVLDSGSMASKISQKIVEKPIVENKTSLKISQHIEVSPLPVKHFDFSREDSFRQCGVEKTESAIGVSVEPANSNYIQHKHLDSLLFKKHSEDMENCLAPKESSDFSFCNSGGSSSSTGKSYQTGAGSDLDACPGKGNLLTQEINMGQIRSVRLPVCLPGTGYDSANLERKQKNKLIANGNYEEFDTPSSSVPPKYRLQLHSWLPSEVCNIYKRKRISELYPWQV</sequence>
<proteinExistence type="predicted"/>
<name>A0A426ZB21_ENSVE</name>
<gene>
    <name evidence="2" type="ORF">B296_00044449</name>
</gene>
<evidence type="ECO:0000313" key="2">
    <source>
        <dbReference type="EMBL" id="RRT61152.1"/>
    </source>
</evidence>
<feature type="compositionally biased region" description="Basic and acidic residues" evidence="1">
    <location>
        <begin position="100"/>
        <end position="112"/>
    </location>
</feature>
<evidence type="ECO:0000256" key="1">
    <source>
        <dbReference type="SAM" id="MobiDB-lite"/>
    </source>
</evidence>
<comment type="caution">
    <text evidence="2">The sequence shown here is derived from an EMBL/GenBank/DDBJ whole genome shotgun (WGS) entry which is preliminary data.</text>
</comment>
<dbReference type="EMBL" id="AMZH03007510">
    <property type="protein sequence ID" value="RRT61152.1"/>
    <property type="molecule type" value="Genomic_DNA"/>
</dbReference>
<feature type="region of interest" description="Disordered" evidence="1">
    <location>
        <begin position="126"/>
        <end position="158"/>
    </location>
</feature>
<organism evidence="2 3">
    <name type="scientific">Ensete ventricosum</name>
    <name type="common">Abyssinian banana</name>
    <name type="synonym">Musa ensete</name>
    <dbReference type="NCBI Taxonomy" id="4639"/>
    <lineage>
        <taxon>Eukaryota</taxon>
        <taxon>Viridiplantae</taxon>
        <taxon>Streptophyta</taxon>
        <taxon>Embryophyta</taxon>
        <taxon>Tracheophyta</taxon>
        <taxon>Spermatophyta</taxon>
        <taxon>Magnoliopsida</taxon>
        <taxon>Liliopsida</taxon>
        <taxon>Zingiberales</taxon>
        <taxon>Musaceae</taxon>
        <taxon>Ensete</taxon>
    </lineage>
</organism>
<feature type="region of interest" description="Disordered" evidence="1">
    <location>
        <begin position="54"/>
        <end position="112"/>
    </location>
</feature>
<dbReference type="Proteomes" id="UP000287651">
    <property type="component" value="Unassembled WGS sequence"/>
</dbReference>
<feature type="compositionally biased region" description="Low complexity" evidence="1">
    <location>
        <begin position="133"/>
        <end position="142"/>
    </location>
</feature>